<dbReference type="GO" id="GO:0003887">
    <property type="term" value="F:DNA-directed DNA polymerase activity"/>
    <property type="evidence" value="ECO:0007669"/>
    <property type="project" value="UniProtKB-EC"/>
</dbReference>
<dbReference type="PANTHER" id="PTHR11669">
    <property type="entry name" value="REPLICATION FACTOR C / DNA POLYMERASE III GAMMA-TAU SUBUNIT"/>
    <property type="match status" value="1"/>
</dbReference>
<dbReference type="CDD" id="cd00009">
    <property type="entry name" value="AAA"/>
    <property type="match status" value="1"/>
</dbReference>
<dbReference type="PANTHER" id="PTHR11669:SF8">
    <property type="entry name" value="DNA POLYMERASE III SUBUNIT DELTA"/>
    <property type="match status" value="1"/>
</dbReference>
<proteinExistence type="predicted"/>
<feature type="domain" description="DNA polymerase III delta subunit C-terminal" evidence="8">
    <location>
        <begin position="247"/>
        <end position="329"/>
    </location>
</feature>
<dbReference type="Proteomes" id="UP001523565">
    <property type="component" value="Unassembled WGS sequence"/>
</dbReference>
<dbReference type="InterPro" id="IPR027417">
    <property type="entry name" value="P-loop_NTPase"/>
</dbReference>
<dbReference type="NCBIfam" id="TIGR00678">
    <property type="entry name" value="holB"/>
    <property type="match status" value="1"/>
</dbReference>
<dbReference type="InterPro" id="IPR004622">
    <property type="entry name" value="DNA_pol_HolB"/>
</dbReference>
<evidence type="ECO:0000256" key="1">
    <source>
        <dbReference type="ARBA" id="ARBA00012417"/>
    </source>
</evidence>
<evidence type="ECO:0000313" key="9">
    <source>
        <dbReference type="EMBL" id="MCP1110039.1"/>
    </source>
</evidence>
<keyword evidence="6" id="KW-0239">DNA-directed DNA polymerase</keyword>
<evidence type="ECO:0000256" key="7">
    <source>
        <dbReference type="ARBA" id="ARBA00049244"/>
    </source>
</evidence>
<evidence type="ECO:0000256" key="3">
    <source>
        <dbReference type="ARBA" id="ARBA00022679"/>
    </source>
</evidence>
<evidence type="ECO:0000256" key="2">
    <source>
        <dbReference type="ARBA" id="ARBA00014363"/>
    </source>
</evidence>
<evidence type="ECO:0000256" key="4">
    <source>
        <dbReference type="ARBA" id="ARBA00022695"/>
    </source>
</evidence>
<organism evidence="9 10">
    <name type="scientific">Ohessyouella blattaphilus</name>
    <dbReference type="NCBI Taxonomy" id="2949333"/>
    <lineage>
        <taxon>Bacteria</taxon>
        <taxon>Bacillati</taxon>
        <taxon>Bacillota</taxon>
        <taxon>Clostridia</taxon>
        <taxon>Lachnospirales</taxon>
        <taxon>Lachnospiraceae</taxon>
        <taxon>Ohessyouella</taxon>
    </lineage>
</organism>
<dbReference type="SUPFAM" id="SSF48019">
    <property type="entry name" value="post-AAA+ oligomerization domain-like"/>
    <property type="match status" value="1"/>
</dbReference>
<reference evidence="9 10" key="1">
    <citation type="journal article" date="2022" name="Genome Biol. Evol.">
        <title>Host diet, physiology and behaviors set the stage for Lachnospiraceae cladogenesis.</title>
        <authorList>
            <person name="Vera-Ponce De Leon A."/>
            <person name="Schneider M."/>
            <person name="Jahnes B.C."/>
            <person name="Sadowski V."/>
            <person name="Camuy-Velez L.A."/>
            <person name="Duan J."/>
            <person name="Sabree Z.L."/>
        </authorList>
    </citation>
    <scope>NUCLEOTIDE SEQUENCE [LARGE SCALE GENOMIC DNA]</scope>
    <source>
        <strain evidence="9 10">PAL227</strain>
    </source>
</reference>
<keyword evidence="10" id="KW-1185">Reference proteome</keyword>
<dbReference type="RefSeq" id="WP_262068919.1">
    <property type="nucleotide sequence ID" value="NZ_JAMXOC010000008.1"/>
</dbReference>
<keyword evidence="4 9" id="KW-0548">Nucleotidyltransferase</keyword>
<evidence type="ECO:0000256" key="5">
    <source>
        <dbReference type="ARBA" id="ARBA00022705"/>
    </source>
</evidence>
<dbReference type="EMBL" id="JAMZFV010000008">
    <property type="protein sequence ID" value="MCP1110039.1"/>
    <property type="molecule type" value="Genomic_DNA"/>
</dbReference>
<name>A0ABT1EH58_9FIRM</name>
<dbReference type="Pfam" id="PF13177">
    <property type="entry name" value="DNA_pol3_delta2"/>
    <property type="match status" value="1"/>
</dbReference>
<evidence type="ECO:0000259" key="8">
    <source>
        <dbReference type="Pfam" id="PF09115"/>
    </source>
</evidence>
<evidence type="ECO:0000313" key="10">
    <source>
        <dbReference type="Proteomes" id="UP001523565"/>
    </source>
</evidence>
<gene>
    <name evidence="9" type="primary">holB</name>
    <name evidence="9" type="ORF">NK118_07225</name>
</gene>
<sequence length="332" mass="37242">MTGFKDVVGHKEIIEYIRNAISQDKVSHAYVLNGPRGSGKKMLAKLFAMTLLCERSQTDPCGKCKSCIQAESNNNPDIIYVVPEKLNATGIGVDDIRNQVNSTVDIKPYRSAYKVYIIRDADKMTPGAQNALLKTLEEPPAYVVFLLLTENENMLYDTIISRCVKLKLRNLKDTLIKKYLQDNLGLGEYEAKVCTAFAQGNLGQAIMLAGSENFTELKNEAVLLAKRVKKMEMEDLIGAVRSAAARNKVEIGDFLDMVAIWYRDVLLYKATTDIDGVIFREDLETIKEQARKSSYEGIEKILEAINVAKERLQANVNSELSLELLFLTLKEN</sequence>
<dbReference type="EC" id="2.7.7.7" evidence="1"/>
<keyword evidence="5" id="KW-0235">DNA replication</keyword>
<comment type="catalytic activity">
    <reaction evidence="7">
        <text>DNA(n) + a 2'-deoxyribonucleoside 5'-triphosphate = DNA(n+1) + diphosphate</text>
        <dbReference type="Rhea" id="RHEA:22508"/>
        <dbReference type="Rhea" id="RHEA-COMP:17339"/>
        <dbReference type="Rhea" id="RHEA-COMP:17340"/>
        <dbReference type="ChEBI" id="CHEBI:33019"/>
        <dbReference type="ChEBI" id="CHEBI:61560"/>
        <dbReference type="ChEBI" id="CHEBI:173112"/>
        <dbReference type="EC" id="2.7.7.7"/>
    </reaction>
</comment>
<keyword evidence="3 9" id="KW-0808">Transferase</keyword>
<dbReference type="SUPFAM" id="SSF52540">
    <property type="entry name" value="P-loop containing nucleoside triphosphate hydrolases"/>
    <property type="match status" value="1"/>
</dbReference>
<protein>
    <recommendedName>
        <fullName evidence="2">DNA polymerase III subunit delta'</fullName>
        <ecNumber evidence="1">2.7.7.7</ecNumber>
    </recommendedName>
</protein>
<dbReference type="InterPro" id="IPR015199">
    <property type="entry name" value="DNA_pol_III_delta_C"/>
</dbReference>
<comment type="caution">
    <text evidence="9">The sequence shown here is derived from an EMBL/GenBank/DDBJ whole genome shotgun (WGS) entry which is preliminary data.</text>
</comment>
<dbReference type="InterPro" id="IPR008921">
    <property type="entry name" value="DNA_pol3_clamp-load_cplx_C"/>
</dbReference>
<accession>A0ABT1EH58</accession>
<dbReference type="Gene3D" id="3.40.50.300">
    <property type="entry name" value="P-loop containing nucleotide triphosphate hydrolases"/>
    <property type="match status" value="1"/>
</dbReference>
<dbReference type="Pfam" id="PF09115">
    <property type="entry name" value="DNApol3-delta_C"/>
    <property type="match status" value="1"/>
</dbReference>
<dbReference type="InterPro" id="IPR050238">
    <property type="entry name" value="DNA_Rep/Repair_Clamp_Loader"/>
</dbReference>
<evidence type="ECO:0000256" key="6">
    <source>
        <dbReference type="ARBA" id="ARBA00022932"/>
    </source>
</evidence>